<reference evidence="1" key="2">
    <citation type="submission" date="2025-09" db="UniProtKB">
        <authorList>
            <consortium name="EnsemblPlants"/>
        </authorList>
    </citation>
    <scope>IDENTIFICATION</scope>
</reference>
<dbReference type="EnsemblPlants" id="AVESA.00010b.r2.6AG1071720.1">
    <property type="protein sequence ID" value="AVESA.00010b.r2.6AG1071720.1.CDS.1"/>
    <property type="gene ID" value="AVESA.00010b.r2.6AG1071720"/>
</dbReference>
<sequence>MAAEDDCSGCCRSCMITAAFCLILAGFLCIVLGDRDPLYSAAIRSVSGLDEGDLGRRPADLSPLFNVTLRVTTRSIFSSGCTHPGAVMEVTYAGVKLTTTAVQPFCARPRKAKDVAVEAWGMAVQVPGFALDRLAADARRGLRVFDVDVTMPGNHQSRHHGKLVSCVGLHVGEDDGAALGAPCTVSDVDTVMAVPSGKDGGGTS</sequence>
<proteinExistence type="predicted"/>
<name>A0ACD5Z0T1_AVESA</name>
<organism evidence="1 2">
    <name type="scientific">Avena sativa</name>
    <name type="common">Oat</name>
    <dbReference type="NCBI Taxonomy" id="4498"/>
    <lineage>
        <taxon>Eukaryota</taxon>
        <taxon>Viridiplantae</taxon>
        <taxon>Streptophyta</taxon>
        <taxon>Embryophyta</taxon>
        <taxon>Tracheophyta</taxon>
        <taxon>Spermatophyta</taxon>
        <taxon>Magnoliopsida</taxon>
        <taxon>Liliopsida</taxon>
        <taxon>Poales</taxon>
        <taxon>Poaceae</taxon>
        <taxon>BOP clade</taxon>
        <taxon>Pooideae</taxon>
        <taxon>Poodae</taxon>
        <taxon>Poeae</taxon>
        <taxon>Poeae Chloroplast Group 1 (Aveneae type)</taxon>
        <taxon>Aveninae</taxon>
        <taxon>Avena</taxon>
    </lineage>
</organism>
<reference evidence="1" key="1">
    <citation type="submission" date="2021-05" db="EMBL/GenBank/DDBJ databases">
        <authorList>
            <person name="Scholz U."/>
            <person name="Mascher M."/>
            <person name="Fiebig A."/>
        </authorList>
    </citation>
    <scope>NUCLEOTIDE SEQUENCE [LARGE SCALE GENOMIC DNA]</scope>
</reference>
<keyword evidence="2" id="KW-1185">Reference proteome</keyword>
<dbReference type="Proteomes" id="UP001732700">
    <property type="component" value="Chromosome 6A"/>
</dbReference>
<accession>A0ACD5Z0T1</accession>
<protein>
    <submittedName>
        <fullName evidence="1">Uncharacterized protein</fullName>
    </submittedName>
</protein>
<evidence type="ECO:0000313" key="2">
    <source>
        <dbReference type="Proteomes" id="UP001732700"/>
    </source>
</evidence>
<evidence type="ECO:0000313" key="1">
    <source>
        <dbReference type="EnsemblPlants" id="AVESA.00010b.r2.6AG1071720.1.CDS.1"/>
    </source>
</evidence>